<dbReference type="Gene3D" id="3.40.50.1820">
    <property type="entry name" value="alpha/beta hydrolase"/>
    <property type="match status" value="2"/>
</dbReference>
<dbReference type="PANTHER" id="PTHR43248:SF25">
    <property type="entry name" value="AB HYDROLASE-1 DOMAIN-CONTAINING PROTEIN-RELATED"/>
    <property type="match status" value="1"/>
</dbReference>
<dbReference type="SUPFAM" id="SSF53474">
    <property type="entry name" value="alpha/beta-Hydrolases"/>
    <property type="match status" value="2"/>
</dbReference>
<evidence type="ECO:0000259" key="6">
    <source>
        <dbReference type="Pfam" id="PF08386"/>
    </source>
</evidence>
<dbReference type="InterPro" id="IPR000073">
    <property type="entry name" value="AB_hydrolase_1"/>
</dbReference>
<dbReference type="Pfam" id="PF08386">
    <property type="entry name" value="Abhydrolase_4"/>
    <property type="match status" value="1"/>
</dbReference>
<reference evidence="7" key="1">
    <citation type="submission" date="2020-02" db="EMBL/GenBank/DDBJ databases">
        <authorList>
            <person name="Palmer J.M."/>
        </authorList>
    </citation>
    <scope>NUCLEOTIDE SEQUENCE</scope>
    <source>
        <strain evidence="7">EPUS1.4</strain>
        <tissue evidence="7">Thallus</tissue>
    </source>
</reference>
<dbReference type="EMBL" id="JAACFV010000047">
    <property type="protein sequence ID" value="KAF7508982.1"/>
    <property type="molecule type" value="Genomic_DNA"/>
</dbReference>
<comment type="similarity">
    <text evidence="1">Belongs to the peptidase S33 family.</text>
</comment>
<evidence type="ECO:0000313" key="8">
    <source>
        <dbReference type="Proteomes" id="UP000606974"/>
    </source>
</evidence>
<comment type="caution">
    <text evidence="7">The sequence shown here is derived from an EMBL/GenBank/DDBJ whole genome shotgun (WGS) entry which is preliminary data.</text>
</comment>
<name>A0A8H7AJB3_9EURO</name>
<feature type="domain" description="AB hydrolase-1" evidence="5">
    <location>
        <begin position="143"/>
        <end position="365"/>
    </location>
</feature>
<dbReference type="InterPro" id="IPR029058">
    <property type="entry name" value="AB_hydrolase_fold"/>
</dbReference>
<feature type="domain" description="Peptidase S33 tripeptidyl aminopeptidase-like C-terminal" evidence="6">
    <location>
        <begin position="551"/>
        <end position="635"/>
    </location>
</feature>
<dbReference type="InterPro" id="IPR013595">
    <property type="entry name" value="Pept_S33_TAP-like_C"/>
</dbReference>
<gene>
    <name evidence="7" type="ORF">GJ744_008538</name>
</gene>
<dbReference type="Pfam" id="PF00561">
    <property type="entry name" value="Abhydrolase_1"/>
    <property type="match status" value="1"/>
</dbReference>
<proteinExistence type="inferred from homology"/>
<evidence type="ECO:0000256" key="1">
    <source>
        <dbReference type="ARBA" id="ARBA00010088"/>
    </source>
</evidence>
<evidence type="ECO:0000256" key="3">
    <source>
        <dbReference type="SAM" id="MobiDB-lite"/>
    </source>
</evidence>
<keyword evidence="8" id="KW-1185">Reference proteome</keyword>
<dbReference type="InterPro" id="IPR051601">
    <property type="entry name" value="Serine_prot/Carboxylest_S33"/>
</dbReference>
<evidence type="ECO:0000256" key="4">
    <source>
        <dbReference type="SAM" id="SignalP"/>
    </source>
</evidence>
<organism evidence="7 8">
    <name type="scientific">Endocarpon pusillum</name>
    <dbReference type="NCBI Taxonomy" id="364733"/>
    <lineage>
        <taxon>Eukaryota</taxon>
        <taxon>Fungi</taxon>
        <taxon>Dikarya</taxon>
        <taxon>Ascomycota</taxon>
        <taxon>Pezizomycotina</taxon>
        <taxon>Eurotiomycetes</taxon>
        <taxon>Chaetothyriomycetidae</taxon>
        <taxon>Verrucariales</taxon>
        <taxon>Verrucariaceae</taxon>
        <taxon>Endocarpon</taxon>
    </lineage>
</organism>
<keyword evidence="4" id="KW-0732">Signal</keyword>
<evidence type="ECO:0000256" key="2">
    <source>
        <dbReference type="ARBA" id="ARBA00022801"/>
    </source>
</evidence>
<feature type="chain" id="PRO_5034448089" description="Peptidase S33 tripeptidyl aminopeptidase-like C-terminal domain-containing protein" evidence="4">
    <location>
        <begin position="27"/>
        <end position="666"/>
    </location>
</feature>
<feature type="region of interest" description="Disordered" evidence="3">
    <location>
        <begin position="272"/>
        <end position="291"/>
    </location>
</feature>
<dbReference type="AlphaFoldDB" id="A0A8H7AJB3"/>
<dbReference type="PANTHER" id="PTHR43248">
    <property type="entry name" value="2-SUCCINYL-6-HYDROXY-2,4-CYCLOHEXADIENE-1-CARBOXYLATE SYNTHASE"/>
    <property type="match status" value="1"/>
</dbReference>
<evidence type="ECO:0000259" key="5">
    <source>
        <dbReference type="Pfam" id="PF00561"/>
    </source>
</evidence>
<evidence type="ECO:0008006" key="9">
    <source>
        <dbReference type="Google" id="ProtNLM"/>
    </source>
</evidence>
<keyword evidence="2" id="KW-0378">Hydrolase</keyword>
<dbReference type="OrthoDB" id="425534at2759"/>
<protein>
    <recommendedName>
        <fullName evidence="9">Peptidase S33 tripeptidyl aminopeptidase-like C-terminal domain-containing protein</fullName>
    </recommendedName>
</protein>
<dbReference type="Proteomes" id="UP000606974">
    <property type="component" value="Unassembled WGS sequence"/>
</dbReference>
<dbReference type="GO" id="GO:0016787">
    <property type="term" value="F:hydrolase activity"/>
    <property type="evidence" value="ECO:0007669"/>
    <property type="project" value="UniProtKB-KW"/>
</dbReference>
<sequence length="666" mass="72466">MASATNRVLVLTYLWLLQHCIQYATALFPPHSHSVRPDNSFQWSSITPSEDLVYQDCYPYSIHEEEIDTLLPANDSEPHEPVEVDSRFKCARLLVPLDWQNASNANKVAIAIIKLPARTLVDGGKRARSGRISRSRGFLYGGAVVVNPGGPGGSGVQSILHAGHWIQELIEGEKSFDVISFDPRGVGFSTPTSHCFDDYLDHAVWELKQRVVGLLDTGPQAIKMQFADAKGRGALCAGAASYDGSDDNIRAYMTTAYTARDMLELVTKNQAVEEDNQSSRAHGIDDAHKQQMPLQSGDSKAQLQYLGFSYGTFLGNTFASMYPEHVGKMLLDGNIDADDYVGKWMTNVLSDFEKGWSTFFERCYEVGQKCALWRHDDTSAGDIRTRVNSILDHVKETPIPISSNGSTDLITYSDVKVAIFTSNYVAASSSAKLATFLNAIHTENVSSPFPPPIGLLPAAIACPSPNASTSWPAGALDRDTSLCIMCGDGDSLTSTPFSDFSSYLSFLESQSPTAGPILAALKLGCLAWPRSSTALQPRWRFTGPFGRTSATTNTNKTNNTTTTTATPILFLNNRLDPVCPIRNAHKMAKRYPGSVVLEQDAVGHCALAASLGDCVRGHVRRYFNEAVLPEAGTLCPGGCRAFEEEDCTGEKDQGIIDLWGMMGGLN</sequence>
<feature type="signal peptide" evidence="4">
    <location>
        <begin position="1"/>
        <end position="26"/>
    </location>
</feature>
<accession>A0A8H7AJB3</accession>
<evidence type="ECO:0000313" key="7">
    <source>
        <dbReference type="EMBL" id="KAF7508982.1"/>
    </source>
</evidence>